<keyword evidence="2" id="KW-1133">Transmembrane helix</keyword>
<evidence type="ECO:0000313" key="3">
    <source>
        <dbReference type="EMBL" id="KAF4232962.1"/>
    </source>
</evidence>
<keyword evidence="2" id="KW-0472">Membrane</keyword>
<dbReference type="AlphaFoldDB" id="A0A8H4GLN7"/>
<accession>A0A8H4GLN7</accession>
<reference evidence="3" key="1">
    <citation type="journal article" date="2020" name="bioRxiv">
        <title>Genomic and phenotypic heterogeneity of clinical isolates of the human pathogens Aspergillus fumigatus, Aspergillus lentulus and Aspergillus fumigatiaffinis.</title>
        <authorList>
            <person name="dos Santos R.A.C."/>
            <person name="Steenwyk J.L."/>
            <person name="Rivero-Menendez O."/>
            <person name="Mead M.E."/>
            <person name="Silva L.P."/>
            <person name="Bastos R.W."/>
            <person name="Alastruey-Izquierdo A."/>
            <person name="Goldman G.H."/>
            <person name="Rokas A."/>
        </authorList>
    </citation>
    <scope>NUCLEOTIDE SEQUENCE</scope>
    <source>
        <strain evidence="3">CNM-CM6805</strain>
    </source>
</reference>
<dbReference type="Proteomes" id="UP000653565">
    <property type="component" value="Unassembled WGS sequence"/>
</dbReference>
<keyword evidence="4" id="KW-1185">Reference proteome</keyword>
<proteinExistence type="predicted"/>
<evidence type="ECO:0000256" key="2">
    <source>
        <dbReference type="SAM" id="Phobius"/>
    </source>
</evidence>
<evidence type="ECO:0000313" key="4">
    <source>
        <dbReference type="Proteomes" id="UP000653565"/>
    </source>
</evidence>
<sequence length="82" mass="8584">MSSVNKFTLHVELDLYILAIGLFLLVVVTELAYSPILVDLVRYNGSPRPSSCDSANVSAPAIPAIPASSSSSASTISSDETI</sequence>
<reference evidence="3" key="2">
    <citation type="submission" date="2020-04" db="EMBL/GenBank/DDBJ databases">
        <authorList>
            <person name="Santos R.A.C."/>
            <person name="Steenwyk J.L."/>
            <person name="Rivero-Menendez O."/>
            <person name="Mead M.E."/>
            <person name="Silva L.P."/>
            <person name="Bastos R.W."/>
            <person name="Alastruey-Izquierdo A."/>
            <person name="Goldman G.H."/>
            <person name="Rokas A."/>
        </authorList>
    </citation>
    <scope>NUCLEOTIDE SEQUENCE</scope>
    <source>
        <strain evidence="3">CNM-CM6805</strain>
    </source>
</reference>
<dbReference type="EMBL" id="JAAAPX010000084">
    <property type="protein sequence ID" value="KAF4232962.1"/>
    <property type="molecule type" value="Genomic_DNA"/>
</dbReference>
<evidence type="ECO:0000256" key="1">
    <source>
        <dbReference type="SAM" id="MobiDB-lite"/>
    </source>
</evidence>
<comment type="caution">
    <text evidence="3">The sequence shown here is derived from an EMBL/GenBank/DDBJ whole genome shotgun (WGS) entry which is preliminary data.</text>
</comment>
<name>A0A8H4GLN7_9EURO</name>
<feature type="region of interest" description="Disordered" evidence="1">
    <location>
        <begin position="62"/>
        <end position="82"/>
    </location>
</feature>
<feature type="transmembrane region" description="Helical" evidence="2">
    <location>
        <begin position="15"/>
        <end position="38"/>
    </location>
</feature>
<gene>
    <name evidence="3" type="ORF">CNMCM6805_009585</name>
</gene>
<organism evidence="3 4">
    <name type="scientific">Aspergillus fumigatiaffinis</name>
    <dbReference type="NCBI Taxonomy" id="340414"/>
    <lineage>
        <taxon>Eukaryota</taxon>
        <taxon>Fungi</taxon>
        <taxon>Dikarya</taxon>
        <taxon>Ascomycota</taxon>
        <taxon>Pezizomycotina</taxon>
        <taxon>Eurotiomycetes</taxon>
        <taxon>Eurotiomycetidae</taxon>
        <taxon>Eurotiales</taxon>
        <taxon>Aspergillaceae</taxon>
        <taxon>Aspergillus</taxon>
        <taxon>Aspergillus subgen. Fumigati</taxon>
    </lineage>
</organism>
<keyword evidence="2" id="KW-0812">Transmembrane</keyword>
<protein>
    <submittedName>
        <fullName evidence="3">Uncharacterized protein</fullName>
    </submittedName>
</protein>